<dbReference type="Proteomes" id="UP001519460">
    <property type="component" value="Unassembled WGS sequence"/>
</dbReference>
<name>A0ABD0J055_9CAEN</name>
<comment type="caution">
    <text evidence="2">The sequence shown here is derived from an EMBL/GenBank/DDBJ whole genome shotgun (WGS) entry which is preliminary data.</text>
</comment>
<reference evidence="2 3" key="1">
    <citation type="journal article" date="2023" name="Sci. Data">
        <title>Genome assembly of the Korean intertidal mud-creeper Batillaria attramentaria.</title>
        <authorList>
            <person name="Patra A.K."/>
            <person name="Ho P.T."/>
            <person name="Jun S."/>
            <person name="Lee S.J."/>
            <person name="Kim Y."/>
            <person name="Won Y.J."/>
        </authorList>
    </citation>
    <scope>NUCLEOTIDE SEQUENCE [LARGE SCALE GENOMIC DNA]</scope>
    <source>
        <strain evidence="2">Wonlab-2016</strain>
    </source>
</reference>
<evidence type="ECO:0000256" key="1">
    <source>
        <dbReference type="SAM" id="SignalP"/>
    </source>
</evidence>
<protein>
    <recommendedName>
        <fullName evidence="4">Prokineticin domain-containing protein</fullName>
    </recommendedName>
</protein>
<organism evidence="2 3">
    <name type="scientific">Batillaria attramentaria</name>
    <dbReference type="NCBI Taxonomy" id="370345"/>
    <lineage>
        <taxon>Eukaryota</taxon>
        <taxon>Metazoa</taxon>
        <taxon>Spiralia</taxon>
        <taxon>Lophotrochozoa</taxon>
        <taxon>Mollusca</taxon>
        <taxon>Gastropoda</taxon>
        <taxon>Caenogastropoda</taxon>
        <taxon>Sorbeoconcha</taxon>
        <taxon>Cerithioidea</taxon>
        <taxon>Batillariidae</taxon>
        <taxon>Batillaria</taxon>
    </lineage>
</organism>
<gene>
    <name evidence="2" type="ORF">BaRGS_00040445</name>
</gene>
<evidence type="ECO:0008006" key="4">
    <source>
        <dbReference type="Google" id="ProtNLM"/>
    </source>
</evidence>
<dbReference type="AlphaFoldDB" id="A0ABD0J055"/>
<feature type="signal peptide" evidence="1">
    <location>
        <begin position="1"/>
        <end position="18"/>
    </location>
</feature>
<sequence>MKLFVAALFLLTSTCVQALVDVACRTDSECDPGECCQILSLFPIMSRRQIIGLTKPRLDLTRLQLVSPSPGTCQPYRTEYEPCSAFDKPNGYCGCGRGLKCHSYEVQVVDAVQAVQLPVRRSMLAPRPGTTWRTECWSLDRLSQP</sequence>
<dbReference type="EMBL" id="JACVVK020000814">
    <property type="protein sequence ID" value="KAK7443836.1"/>
    <property type="molecule type" value="Genomic_DNA"/>
</dbReference>
<proteinExistence type="predicted"/>
<accession>A0ABD0J055</accession>
<evidence type="ECO:0000313" key="3">
    <source>
        <dbReference type="Proteomes" id="UP001519460"/>
    </source>
</evidence>
<evidence type="ECO:0000313" key="2">
    <source>
        <dbReference type="EMBL" id="KAK7443836.1"/>
    </source>
</evidence>
<keyword evidence="1" id="KW-0732">Signal</keyword>
<keyword evidence="3" id="KW-1185">Reference proteome</keyword>
<feature type="chain" id="PRO_5044779146" description="Prokineticin domain-containing protein" evidence="1">
    <location>
        <begin position="19"/>
        <end position="145"/>
    </location>
</feature>